<feature type="domain" description="DH" evidence="6">
    <location>
        <begin position="374"/>
        <end position="562"/>
    </location>
</feature>
<dbReference type="PANTHER" id="PTHR13944">
    <property type="entry name" value="AGAP007712-PA"/>
    <property type="match status" value="1"/>
</dbReference>
<feature type="region of interest" description="Disordered" evidence="5">
    <location>
        <begin position="1"/>
        <end position="57"/>
    </location>
</feature>
<dbReference type="InterPro" id="IPR051632">
    <property type="entry name" value="Rho_GEF"/>
</dbReference>
<dbReference type="InterPro" id="IPR035899">
    <property type="entry name" value="DBL_dom_sf"/>
</dbReference>
<evidence type="ECO:0000259" key="6">
    <source>
        <dbReference type="PROSITE" id="PS50010"/>
    </source>
</evidence>
<dbReference type="Pfam" id="PF17838">
    <property type="entry name" value="PH_16"/>
    <property type="match status" value="1"/>
</dbReference>
<protein>
    <recommendedName>
        <fullName evidence="6">DH domain-containing protein</fullName>
    </recommendedName>
</protein>
<feature type="compositionally biased region" description="Basic and acidic residues" evidence="5">
    <location>
        <begin position="898"/>
        <end position="913"/>
    </location>
</feature>
<feature type="region of interest" description="Disordered" evidence="5">
    <location>
        <begin position="105"/>
        <end position="146"/>
    </location>
</feature>
<feature type="compositionally biased region" description="Polar residues" evidence="5">
    <location>
        <begin position="861"/>
        <end position="895"/>
    </location>
</feature>
<keyword evidence="8" id="KW-1185">Reference proteome</keyword>
<dbReference type="Gene3D" id="2.30.29.30">
    <property type="entry name" value="Pleckstrin-homology domain (PH domain)/Phosphotyrosine-binding domain (PTB)"/>
    <property type="match status" value="1"/>
</dbReference>
<feature type="region of interest" description="Disordered" evidence="5">
    <location>
        <begin position="769"/>
        <end position="812"/>
    </location>
</feature>
<dbReference type="Proteomes" id="UP000324832">
    <property type="component" value="Unassembled WGS sequence"/>
</dbReference>
<proteinExistence type="predicted"/>
<dbReference type="InterPro" id="IPR041020">
    <property type="entry name" value="PH_16"/>
</dbReference>
<evidence type="ECO:0000256" key="4">
    <source>
        <dbReference type="ARBA" id="ARBA00022771"/>
    </source>
</evidence>
<dbReference type="GO" id="GO:0005085">
    <property type="term" value="F:guanyl-nucleotide exchange factor activity"/>
    <property type="evidence" value="ECO:0007669"/>
    <property type="project" value="InterPro"/>
</dbReference>
<feature type="compositionally biased region" description="Polar residues" evidence="5">
    <location>
        <begin position="772"/>
        <end position="782"/>
    </location>
</feature>
<evidence type="ECO:0000256" key="3">
    <source>
        <dbReference type="ARBA" id="ARBA00022553"/>
    </source>
</evidence>
<dbReference type="InterPro" id="IPR011993">
    <property type="entry name" value="PH-like_dom_sf"/>
</dbReference>
<dbReference type="PANTHER" id="PTHR13944:SF21">
    <property type="entry name" value="CYSTS, ISOFORM C"/>
    <property type="match status" value="1"/>
</dbReference>
<gene>
    <name evidence="7" type="ORF">LSINAPIS_LOCUS614</name>
</gene>
<keyword evidence="4" id="KW-0479">Metal-binding</keyword>
<evidence type="ECO:0000256" key="1">
    <source>
        <dbReference type="ARBA" id="ARBA00004496"/>
    </source>
</evidence>
<feature type="compositionally biased region" description="Low complexity" evidence="5">
    <location>
        <begin position="324"/>
        <end position="349"/>
    </location>
</feature>
<dbReference type="SUPFAM" id="SSF50729">
    <property type="entry name" value="PH domain-like"/>
    <property type="match status" value="1"/>
</dbReference>
<feature type="region of interest" description="Disordered" evidence="5">
    <location>
        <begin position="724"/>
        <end position="745"/>
    </location>
</feature>
<feature type="region of interest" description="Disordered" evidence="5">
    <location>
        <begin position="158"/>
        <end position="197"/>
    </location>
</feature>
<reference evidence="7 8" key="1">
    <citation type="submission" date="2017-07" db="EMBL/GenBank/DDBJ databases">
        <authorList>
            <person name="Talla V."/>
            <person name="Backstrom N."/>
        </authorList>
    </citation>
    <scope>NUCLEOTIDE SEQUENCE [LARGE SCALE GENOMIC DNA]</scope>
</reference>
<keyword evidence="4" id="KW-0862">Zinc</keyword>
<dbReference type="AlphaFoldDB" id="A0A5E4PLM0"/>
<feature type="compositionally biased region" description="Low complexity" evidence="5">
    <location>
        <begin position="794"/>
        <end position="804"/>
    </location>
</feature>
<dbReference type="GO" id="GO:0008270">
    <property type="term" value="F:zinc ion binding"/>
    <property type="evidence" value="ECO:0007669"/>
    <property type="project" value="UniProtKB-KW"/>
</dbReference>
<name>A0A5E4PLM0_9NEOP</name>
<keyword evidence="3" id="KW-0597">Phosphoprotein</keyword>
<sequence>MNVKISVKRGSDMNLPSQDNVAALSSDEGGGSSDSRSDSSEDEVTEHVAVTTPTNMAAARAQVPTISVTPHSPGVLDDSLQQLRRLHAAVQRMRAAPLPLLSTGTSRLSTSCPSLAKDGTVETECSSPTHLDFYPQSRKGSGESRQWISWDRREEGRRSSWAALEPSPPVLDTQRQRGALNGHSASLSSMESEGEVPRPKEFEKVAAALRATGPSASSAVSRLTARLPLQKSVSTPSIVAAIQPPQPAPPDIAAFDHHAEKRRKRGSLFFRKKKDKSRKATHSWCSVQTRPGIYCTMTVHQNICKDYITECNKPKSSKTSVAKSLSATSGKSSKRSSVSGQSQNSNSTSIYNDEKDGSDHKHDQSKSLGERETKRQEHIYELILTEKHHCLTIRLMQKMFAAGMSRLGCVSAAHVARMFPRLDELWSLHAALLARLRARQRAGARVASVADVLAAAFGGQQPALKAAYGEFCSRHRDAVEVFKDCCAREAKLSRFIRKCQQNPLLRKKGVPECVLFVAQRLTKYPLLLEPLLKTAGDDATERELLQRALCGVKEILVDVDNQVAAKEREDRKLEIYHRIDAKSFANFRGVKFKKSDILQGNRTLIFEGVATLMQGRSKMQTLLVIVLSDVLFFLHDNNNKYTFFTPDNKTGVVSLSKVLVREKAGAEGRGLYIICSGVMPVFPGGLSFPDYVRFAAPSPDSHALWQEVCTVVKTGTIATRARRARQSVARPVSARETERCGSSTPYTRSLVSCGSNLLRYTGGSQEEIASVGTLSPDSSVSDTNRRKEPKWRSNRGSTGSESSSVAALPPPQLLSAQNETRAVVRAQQAMVKQQLPLKLASGKTQQMPATTGYHRLHDSPSDNQGLVIQHTRTGSSPAPIPTQQHNNKATRTNTYPKLPDKFRVRSPDTSRAS</sequence>
<comment type="subcellular location">
    <subcellularLocation>
        <location evidence="1">Cytoplasm</location>
    </subcellularLocation>
</comment>
<dbReference type="GO" id="GO:0005737">
    <property type="term" value="C:cytoplasm"/>
    <property type="evidence" value="ECO:0007669"/>
    <property type="project" value="UniProtKB-SubCell"/>
</dbReference>
<dbReference type="SUPFAM" id="SSF48065">
    <property type="entry name" value="DBL homology domain (DH-domain)"/>
    <property type="match status" value="1"/>
</dbReference>
<keyword evidence="2" id="KW-0963">Cytoplasm</keyword>
<feature type="compositionally biased region" description="Basic and acidic residues" evidence="5">
    <location>
        <begin position="352"/>
        <end position="373"/>
    </location>
</feature>
<evidence type="ECO:0000313" key="8">
    <source>
        <dbReference type="Proteomes" id="UP000324832"/>
    </source>
</evidence>
<evidence type="ECO:0000256" key="2">
    <source>
        <dbReference type="ARBA" id="ARBA00022490"/>
    </source>
</evidence>
<dbReference type="SMART" id="SM00325">
    <property type="entry name" value="RhoGEF"/>
    <property type="match status" value="1"/>
</dbReference>
<keyword evidence="4" id="KW-0863">Zinc-finger</keyword>
<feature type="non-terminal residue" evidence="7">
    <location>
        <position position="913"/>
    </location>
</feature>
<evidence type="ECO:0000256" key="5">
    <source>
        <dbReference type="SAM" id="MobiDB-lite"/>
    </source>
</evidence>
<feature type="region of interest" description="Disordered" evidence="5">
    <location>
        <begin position="855"/>
        <end position="913"/>
    </location>
</feature>
<feature type="region of interest" description="Disordered" evidence="5">
    <location>
        <begin position="318"/>
        <end position="373"/>
    </location>
</feature>
<dbReference type="GO" id="GO:0035023">
    <property type="term" value="P:regulation of Rho protein signal transduction"/>
    <property type="evidence" value="ECO:0007669"/>
    <property type="project" value="TreeGrafter"/>
</dbReference>
<dbReference type="PROSITE" id="PS50010">
    <property type="entry name" value="DH_2"/>
    <property type="match status" value="1"/>
</dbReference>
<dbReference type="Gene3D" id="1.20.900.10">
    <property type="entry name" value="Dbl homology (DH) domain"/>
    <property type="match status" value="1"/>
</dbReference>
<dbReference type="EMBL" id="FZQP02000038">
    <property type="protein sequence ID" value="VVC86875.1"/>
    <property type="molecule type" value="Genomic_DNA"/>
</dbReference>
<dbReference type="InterPro" id="IPR000219">
    <property type="entry name" value="DH_dom"/>
</dbReference>
<organism evidence="7 8">
    <name type="scientific">Leptidea sinapis</name>
    <dbReference type="NCBI Taxonomy" id="189913"/>
    <lineage>
        <taxon>Eukaryota</taxon>
        <taxon>Metazoa</taxon>
        <taxon>Ecdysozoa</taxon>
        <taxon>Arthropoda</taxon>
        <taxon>Hexapoda</taxon>
        <taxon>Insecta</taxon>
        <taxon>Pterygota</taxon>
        <taxon>Neoptera</taxon>
        <taxon>Endopterygota</taxon>
        <taxon>Lepidoptera</taxon>
        <taxon>Glossata</taxon>
        <taxon>Ditrysia</taxon>
        <taxon>Papilionoidea</taxon>
        <taxon>Pieridae</taxon>
        <taxon>Dismorphiinae</taxon>
        <taxon>Leptidea</taxon>
    </lineage>
</organism>
<dbReference type="Pfam" id="PF00621">
    <property type="entry name" value="RhoGEF"/>
    <property type="match status" value="1"/>
</dbReference>
<evidence type="ECO:0000313" key="7">
    <source>
        <dbReference type="EMBL" id="VVC86875.1"/>
    </source>
</evidence>
<accession>A0A5E4PLM0</accession>